<evidence type="ECO:0000256" key="1">
    <source>
        <dbReference type="SAM" id="Phobius"/>
    </source>
</evidence>
<keyword evidence="1" id="KW-1133">Transmembrane helix</keyword>
<dbReference type="EMBL" id="SDMP01000007">
    <property type="protein sequence ID" value="RYR45500.1"/>
    <property type="molecule type" value="Genomic_DNA"/>
</dbReference>
<proteinExistence type="predicted"/>
<accession>A0A445C3M5</accession>
<organism evidence="2 3">
    <name type="scientific">Arachis hypogaea</name>
    <name type="common">Peanut</name>
    <dbReference type="NCBI Taxonomy" id="3818"/>
    <lineage>
        <taxon>Eukaryota</taxon>
        <taxon>Viridiplantae</taxon>
        <taxon>Streptophyta</taxon>
        <taxon>Embryophyta</taxon>
        <taxon>Tracheophyta</taxon>
        <taxon>Spermatophyta</taxon>
        <taxon>Magnoliopsida</taxon>
        <taxon>eudicotyledons</taxon>
        <taxon>Gunneridae</taxon>
        <taxon>Pentapetalae</taxon>
        <taxon>rosids</taxon>
        <taxon>fabids</taxon>
        <taxon>Fabales</taxon>
        <taxon>Fabaceae</taxon>
        <taxon>Papilionoideae</taxon>
        <taxon>50 kb inversion clade</taxon>
        <taxon>dalbergioids sensu lato</taxon>
        <taxon>Dalbergieae</taxon>
        <taxon>Pterocarpus clade</taxon>
        <taxon>Arachis</taxon>
    </lineage>
</organism>
<reference evidence="2 3" key="1">
    <citation type="submission" date="2019-01" db="EMBL/GenBank/DDBJ databases">
        <title>Sequencing of cultivated peanut Arachis hypogaea provides insights into genome evolution and oil improvement.</title>
        <authorList>
            <person name="Chen X."/>
        </authorList>
    </citation>
    <scope>NUCLEOTIDE SEQUENCE [LARGE SCALE GENOMIC DNA]</scope>
    <source>
        <strain evidence="3">cv. Fuhuasheng</strain>
        <tissue evidence="2">Leaves</tissue>
    </source>
</reference>
<dbReference type="Proteomes" id="UP000289738">
    <property type="component" value="Chromosome A07"/>
</dbReference>
<name>A0A445C3M5_ARAHY</name>
<sequence>MDPMNLNNPLVVVVISLFLCPIISMTTLSTTPIASFSFFSEPMFSNRFIFHMSGNDDIAHCTDSLDTRLKLSANLDSGKKE</sequence>
<evidence type="ECO:0008006" key="4">
    <source>
        <dbReference type="Google" id="ProtNLM"/>
    </source>
</evidence>
<feature type="transmembrane region" description="Helical" evidence="1">
    <location>
        <begin position="12"/>
        <end position="39"/>
    </location>
</feature>
<gene>
    <name evidence="2" type="ORF">Ahy_A07g031333</name>
</gene>
<keyword evidence="1" id="KW-0812">Transmembrane</keyword>
<comment type="caution">
    <text evidence="2">The sequence shown here is derived from an EMBL/GenBank/DDBJ whole genome shotgun (WGS) entry which is preliminary data.</text>
</comment>
<protein>
    <recommendedName>
        <fullName evidence="4">Transmembrane protein</fullName>
    </recommendedName>
</protein>
<keyword evidence="3" id="KW-1185">Reference proteome</keyword>
<keyword evidence="1" id="KW-0472">Membrane</keyword>
<dbReference type="AlphaFoldDB" id="A0A445C3M5"/>
<evidence type="ECO:0000313" key="2">
    <source>
        <dbReference type="EMBL" id="RYR45500.1"/>
    </source>
</evidence>
<evidence type="ECO:0000313" key="3">
    <source>
        <dbReference type="Proteomes" id="UP000289738"/>
    </source>
</evidence>